<reference evidence="2" key="1">
    <citation type="submission" date="2016-11" db="EMBL/GenBank/DDBJ databases">
        <authorList>
            <person name="Jaros S."/>
            <person name="Januszkiewicz K."/>
            <person name="Wedrychowicz H."/>
        </authorList>
    </citation>
    <scope>NUCLEOTIDE SEQUENCE [LARGE SCALE GENOMIC DNA]</scope>
    <source>
        <strain evidence="2">CGMCC 4.3555</strain>
    </source>
</reference>
<accession>A0A9X8N4X1</accession>
<dbReference type="InterPro" id="IPR038666">
    <property type="entry name" value="SSP1_head-tail_sf"/>
</dbReference>
<name>A0A9X8N4X1_9ACTN</name>
<sequence>MTGLYCDRVAVSRPAWIEDRWGNKEPDWNDAFTVMVKGRMEITGGKEGPGSEDRATETAVVYLPAHVSIHHHCRVLHDNNVFEVVSATTHCDASKAHHHSVKLKTILDCFDS</sequence>
<protein>
    <submittedName>
        <fullName evidence="1">Uncharacterized protein</fullName>
    </submittedName>
</protein>
<dbReference type="Proteomes" id="UP000184388">
    <property type="component" value="Unassembled WGS sequence"/>
</dbReference>
<proteinExistence type="predicted"/>
<gene>
    <name evidence="1" type="ORF">SAMN05216268_11797</name>
</gene>
<evidence type="ECO:0000313" key="2">
    <source>
        <dbReference type="Proteomes" id="UP000184388"/>
    </source>
</evidence>
<evidence type="ECO:0000313" key="1">
    <source>
        <dbReference type="EMBL" id="SHM99632.1"/>
    </source>
</evidence>
<dbReference type="AlphaFoldDB" id="A0A9X8N4X1"/>
<organism evidence="1 2">
    <name type="scientific">Streptomyces yunnanensis</name>
    <dbReference type="NCBI Taxonomy" id="156453"/>
    <lineage>
        <taxon>Bacteria</taxon>
        <taxon>Bacillati</taxon>
        <taxon>Actinomycetota</taxon>
        <taxon>Actinomycetes</taxon>
        <taxon>Kitasatosporales</taxon>
        <taxon>Streptomycetaceae</taxon>
        <taxon>Streptomyces</taxon>
    </lineage>
</organism>
<dbReference type="EMBL" id="FRBK01000017">
    <property type="protein sequence ID" value="SHM99632.1"/>
    <property type="molecule type" value="Genomic_DNA"/>
</dbReference>
<dbReference type="Gene3D" id="2.40.10.270">
    <property type="entry name" value="Bacteriophage SPP1 head-tail adaptor protein"/>
    <property type="match status" value="1"/>
</dbReference>
<dbReference type="RefSeq" id="WP_073447703.1">
    <property type="nucleotide sequence ID" value="NZ_FRBK01000017.1"/>
</dbReference>
<comment type="caution">
    <text evidence="1">The sequence shown here is derived from an EMBL/GenBank/DDBJ whole genome shotgun (WGS) entry which is preliminary data.</text>
</comment>